<organism evidence="1 2">
    <name type="scientific">Lipomyces kononenkoae</name>
    <name type="common">Yeast</name>
    <dbReference type="NCBI Taxonomy" id="34357"/>
    <lineage>
        <taxon>Eukaryota</taxon>
        <taxon>Fungi</taxon>
        <taxon>Dikarya</taxon>
        <taxon>Ascomycota</taxon>
        <taxon>Saccharomycotina</taxon>
        <taxon>Lipomycetes</taxon>
        <taxon>Lipomycetales</taxon>
        <taxon>Lipomycetaceae</taxon>
        <taxon>Lipomyces</taxon>
    </lineage>
</organism>
<sequence length="206" mass="23830">MAGTSTGSGKLSRAALRQNLSFRLNQLHDKFEINRRLTARRQFEYTPEAKDEQTVAESAGFIAYNVWRKHADSLRKIFKFPRANAYMAPGVRVTGMFRSPSFKPLDVNEMNMPQTYDYLRTTSHKASRGRFILNTDIYKLYTNFRHIEEMDDEAIKQYNLIRAKWFSQLIEEHARKDNSFDKELVASTDNGTAPGEYSTEQNQAPA</sequence>
<evidence type="ECO:0000313" key="1">
    <source>
        <dbReference type="EMBL" id="KAK9239967.1"/>
    </source>
</evidence>
<protein>
    <submittedName>
        <fullName evidence="1">Uncharacterized protein</fullName>
    </submittedName>
</protein>
<reference evidence="2" key="1">
    <citation type="journal article" date="2024" name="Front. Bioeng. Biotechnol.">
        <title>Genome-scale model development and genomic sequencing of the oleaginous clade Lipomyces.</title>
        <authorList>
            <person name="Czajka J.J."/>
            <person name="Han Y."/>
            <person name="Kim J."/>
            <person name="Mondo S.J."/>
            <person name="Hofstad B.A."/>
            <person name="Robles A."/>
            <person name="Haridas S."/>
            <person name="Riley R."/>
            <person name="LaButti K."/>
            <person name="Pangilinan J."/>
            <person name="Andreopoulos W."/>
            <person name="Lipzen A."/>
            <person name="Yan J."/>
            <person name="Wang M."/>
            <person name="Ng V."/>
            <person name="Grigoriev I.V."/>
            <person name="Spatafora J.W."/>
            <person name="Magnuson J.K."/>
            <person name="Baker S.E."/>
            <person name="Pomraning K.R."/>
        </authorList>
    </citation>
    <scope>NUCLEOTIDE SEQUENCE [LARGE SCALE GENOMIC DNA]</scope>
    <source>
        <strain evidence="2">CBS 7786</strain>
    </source>
</reference>
<accession>A0ACC3T7N2</accession>
<gene>
    <name evidence="1" type="ORF">V1525DRAFT_396469</name>
</gene>
<name>A0ACC3T7N2_LIPKO</name>
<keyword evidence="2" id="KW-1185">Reference proteome</keyword>
<comment type="caution">
    <text evidence="1">The sequence shown here is derived from an EMBL/GenBank/DDBJ whole genome shotgun (WGS) entry which is preliminary data.</text>
</comment>
<dbReference type="Proteomes" id="UP001433508">
    <property type="component" value="Unassembled WGS sequence"/>
</dbReference>
<dbReference type="EMBL" id="MU971342">
    <property type="protein sequence ID" value="KAK9239967.1"/>
    <property type="molecule type" value="Genomic_DNA"/>
</dbReference>
<evidence type="ECO:0000313" key="2">
    <source>
        <dbReference type="Proteomes" id="UP001433508"/>
    </source>
</evidence>
<proteinExistence type="predicted"/>